<dbReference type="PANTHER" id="PTHR43762:SF1">
    <property type="entry name" value="D-ARABINONO-1,4-LACTONE OXIDASE"/>
    <property type="match status" value="1"/>
</dbReference>
<dbReference type="InterPro" id="IPR010031">
    <property type="entry name" value="FAD_lactone_oxidase-like"/>
</dbReference>
<dbReference type="GO" id="GO:0005739">
    <property type="term" value="C:mitochondrion"/>
    <property type="evidence" value="ECO:0007669"/>
    <property type="project" value="TreeGrafter"/>
</dbReference>
<feature type="compositionally biased region" description="Basic and acidic residues" evidence="1">
    <location>
        <begin position="200"/>
        <end position="209"/>
    </location>
</feature>
<evidence type="ECO:0000256" key="1">
    <source>
        <dbReference type="SAM" id="MobiDB-lite"/>
    </source>
</evidence>
<dbReference type="Gene3D" id="3.30.43.10">
    <property type="entry name" value="Uridine Diphospho-n-acetylenolpyruvylglucosamine Reductase, domain 2"/>
    <property type="match status" value="1"/>
</dbReference>
<dbReference type="Proteomes" id="UP000276215">
    <property type="component" value="Unassembled WGS sequence"/>
</dbReference>
<feature type="domain" description="FAD-binding PCMH-type" evidence="2">
    <location>
        <begin position="255"/>
        <end position="454"/>
    </location>
</feature>
<organism evidence="3 4">
    <name type="scientific">Choiromyces venosus 120613-1</name>
    <dbReference type="NCBI Taxonomy" id="1336337"/>
    <lineage>
        <taxon>Eukaryota</taxon>
        <taxon>Fungi</taxon>
        <taxon>Dikarya</taxon>
        <taxon>Ascomycota</taxon>
        <taxon>Pezizomycotina</taxon>
        <taxon>Pezizomycetes</taxon>
        <taxon>Pezizales</taxon>
        <taxon>Tuberaceae</taxon>
        <taxon>Choiromyces</taxon>
    </lineage>
</organism>
<feature type="compositionally biased region" description="Polar residues" evidence="1">
    <location>
        <begin position="210"/>
        <end position="219"/>
    </location>
</feature>
<dbReference type="SUPFAM" id="SSF56176">
    <property type="entry name" value="FAD-binding/transporter-associated domain-like"/>
    <property type="match status" value="1"/>
</dbReference>
<accession>A0A3N4JME5</accession>
<evidence type="ECO:0000259" key="2">
    <source>
        <dbReference type="PROSITE" id="PS51387"/>
    </source>
</evidence>
<dbReference type="GO" id="GO:0003885">
    <property type="term" value="F:D-arabinono-1,4-lactone oxidase activity"/>
    <property type="evidence" value="ECO:0007669"/>
    <property type="project" value="TreeGrafter"/>
</dbReference>
<feature type="region of interest" description="Disordered" evidence="1">
    <location>
        <begin position="198"/>
        <end position="219"/>
    </location>
</feature>
<dbReference type="InterPro" id="IPR036318">
    <property type="entry name" value="FAD-bd_PCMH-like_sf"/>
</dbReference>
<dbReference type="PANTHER" id="PTHR43762">
    <property type="entry name" value="L-GULONOLACTONE OXIDASE"/>
    <property type="match status" value="1"/>
</dbReference>
<dbReference type="OrthoDB" id="610608at2759"/>
<protein>
    <recommendedName>
        <fullName evidence="2">FAD-binding PCMH-type domain-containing protein</fullName>
    </recommendedName>
</protein>
<name>A0A3N4JME5_9PEZI</name>
<reference evidence="3 4" key="1">
    <citation type="journal article" date="2018" name="Nat. Ecol. Evol.">
        <title>Pezizomycetes genomes reveal the molecular basis of ectomycorrhizal truffle lifestyle.</title>
        <authorList>
            <person name="Murat C."/>
            <person name="Payen T."/>
            <person name="Noel B."/>
            <person name="Kuo A."/>
            <person name="Morin E."/>
            <person name="Chen J."/>
            <person name="Kohler A."/>
            <person name="Krizsan K."/>
            <person name="Balestrini R."/>
            <person name="Da Silva C."/>
            <person name="Montanini B."/>
            <person name="Hainaut M."/>
            <person name="Levati E."/>
            <person name="Barry K.W."/>
            <person name="Belfiori B."/>
            <person name="Cichocki N."/>
            <person name="Clum A."/>
            <person name="Dockter R.B."/>
            <person name="Fauchery L."/>
            <person name="Guy J."/>
            <person name="Iotti M."/>
            <person name="Le Tacon F."/>
            <person name="Lindquist E.A."/>
            <person name="Lipzen A."/>
            <person name="Malagnac F."/>
            <person name="Mello A."/>
            <person name="Molinier V."/>
            <person name="Miyauchi S."/>
            <person name="Poulain J."/>
            <person name="Riccioni C."/>
            <person name="Rubini A."/>
            <person name="Sitrit Y."/>
            <person name="Splivallo R."/>
            <person name="Traeger S."/>
            <person name="Wang M."/>
            <person name="Zifcakova L."/>
            <person name="Wipf D."/>
            <person name="Zambonelli A."/>
            <person name="Paolocci F."/>
            <person name="Nowrousian M."/>
            <person name="Ottonello S."/>
            <person name="Baldrian P."/>
            <person name="Spatafora J.W."/>
            <person name="Henrissat B."/>
            <person name="Nagy L.G."/>
            <person name="Aury J.M."/>
            <person name="Wincker P."/>
            <person name="Grigoriev I.V."/>
            <person name="Bonfante P."/>
            <person name="Martin F.M."/>
        </authorList>
    </citation>
    <scope>NUCLEOTIDE SEQUENCE [LARGE SCALE GENOMIC DNA]</scope>
    <source>
        <strain evidence="3 4">120613-1</strain>
    </source>
</reference>
<dbReference type="InterPro" id="IPR016169">
    <property type="entry name" value="FAD-bd_PCMH_sub2"/>
</dbReference>
<sequence length="786" mass="87692">MITKKYLLLIPLRRCLIFVTVPLGIGKKHIIKPIKSNASVQSTIPNRGKVSKMRLLPILLRVLPLAPLVSALSSSQSDVNLGSRQLLDIPIIGDIIPTLGDLLSGKILDEIVRYLLLHPEVDTAFPGLREVLKLVKAEEVDLEGYSRELLKSVQAHPKFTEAFGALDKDLQEKITAFINGDSAESIVKKRGFSIPPSPAAKEHFKRMEESGTTPSSRKWLNSKRETSPVIYEDQAKSKPMTVYVGAKFENWGLTVQHTPALTFVPTTVEGVKNLIKWAKDNKKRVRAAGYRHTWTNMYSQADEIFVSMLDLKTATAVPDPSSILPSKNYPGNDFKVIELGTQDVPGSGGKKRHARIGAAVANEDFRRWAIANGAWTISLNVIMVEITFGGSNVPICHGGGIRHKTISDLVRKIEYVDANGEHQSVTDPTQLKAAAGSFGLLGIVTHITIELDAMTYADIRPLKQEIGLAIPPPPGFTVPAAIRKSYTSAKLEAARKEFIRKAENSYYSEWFWFPYQPKAFVNCWDNTEDSSGVSEYPIYPDLFLQWVQGWLGGVVNDDPLFRAFPGHWQAVILSSLAMLALPPNGPINSQIKTYLIDALHFRRGVQNMRVRDMELQIPVPPLASDPTKPDWSVIQRAWWDAIDAVYDDPSAPMRIALEMRIMGDSDIIMAPQTNNTFGTASIEVLTTMAAVANGVWDPFVQEVATRWMKYTGPDGAYLNTRPHWAKEWDGMKVRGTPWKQYLKETSYKNEIPAFKAVLAQIGEAQGWTLKDLEDRFSVPLLDYLFF</sequence>
<dbReference type="EMBL" id="ML120388">
    <property type="protein sequence ID" value="RPA99346.1"/>
    <property type="molecule type" value="Genomic_DNA"/>
</dbReference>
<dbReference type="InterPro" id="IPR016166">
    <property type="entry name" value="FAD-bd_PCMH"/>
</dbReference>
<dbReference type="AlphaFoldDB" id="A0A3N4JME5"/>
<keyword evidence="4" id="KW-1185">Reference proteome</keyword>
<dbReference type="Gene3D" id="3.30.465.10">
    <property type="match status" value="1"/>
</dbReference>
<dbReference type="STRING" id="1336337.A0A3N4JME5"/>
<evidence type="ECO:0000313" key="3">
    <source>
        <dbReference type="EMBL" id="RPA99346.1"/>
    </source>
</evidence>
<proteinExistence type="predicted"/>
<gene>
    <name evidence="3" type="ORF">L873DRAFT_1738625</name>
</gene>
<evidence type="ECO:0000313" key="4">
    <source>
        <dbReference type="Proteomes" id="UP000276215"/>
    </source>
</evidence>
<dbReference type="GO" id="GO:0071949">
    <property type="term" value="F:FAD binding"/>
    <property type="evidence" value="ECO:0007669"/>
    <property type="project" value="InterPro"/>
</dbReference>
<dbReference type="PROSITE" id="PS51387">
    <property type="entry name" value="FAD_PCMH"/>
    <property type="match status" value="1"/>
</dbReference>
<dbReference type="InterPro" id="IPR016167">
    <property type="entry name" value="FAD-bd_PCMH_sub1"/>
</dbReference>